<comment type="caution">
    <text evidence="1">The sequence shown here is derived from an EMBL/GenBank/DDBJ whole genome shotgun (WGS) entry which is preliminary data.</text>
</comment>
<dbReference type="Proteomes" id="UP000789920">
    <property type="component" value="Unassembled WGS sequence"/>
</dbReference>
<gene>
    <name evidence="1" type="ORF">RPERSI_LOCUS7601</name>
</gene>
<protein>
    <submittedName>
        <fullName evidence="1">35790_t:CDS:1</fullName>
    </submittedName>
</protein>
<keyword evidence="2" id="KW-1185">Reference proteome</keyword>
<dbReference type="EMBL" id="CAJVQC010013026">
    <property type="protein sequence ID" value="CAG8644162.1"/>
    <property type="molecule type" value="Genomic_DNA"/>
</dbReference>
<evidence type="ECO:0000313" key="2">
    <source>
        <dbReference type="Proteomes" id="UP000789920"/>
    </source>
</evidence>
<organism evidence="1 2">
    <name type="scientific">Racocetra persica</name>
    <dbReference type="NCBI Taxonomy" id="160502"/>
    <lineage>
        <taxon>Eukaryota</taxon>
        <taxon>Fungi</taxon>
        <taxon>Fungi incertae sedis</taxon>
        <taxon>Mucoromycota</taxon>
        <taxon>Glomeromycotina</taxon>
        <taxon>Glomeromycetes</taxon>
        <taxon>Diversisporales</taxon>
        <taxon>Gigasporaceae</taxon>
        <taxon>Racocetra</taxon>
    </lineage>
</organism>
<feature type="non-terminal residue" evidence="1">
    <location>
        <position position="1"/>
    </location>
</feature>
<evidence type="ECO:0000313" key="1">
    <source>
        <dbReference type="EMBL" id="CAG8644162.1"/>
    </source>
</evidence>
<proteinExistence type="predicted"/>
<accession>A0ACA9NDS2</accession>
<sequence length="106" mass="11736">IKDNSLISSESGEHIPDIKSLDESVANVQESSKRVEEVQIANFDYTTRICSGVFGRGYIPTHITTIRIFGSFVSNSSPTHKPVEFSNYSTPSPPSNILDLNILETY</sequence>
<reference evidence="1" key="1">
    <citation type="submission" date="2021-06" db="EMBL/GenBank/DDBJ databases">
        <authorList>
            <person name="Kallberg Y."/>
            <person name="Tangrot J."/>
            <person name="Rosling A."/>
        </authorList>
    </citation>
    <scope>NUCLEOTIDE SEQUENCE</scope>
    <source>
        <strain evidence="1">MA461A</strain>
    </source>
</reference>
<name>A0ACA9NDS2_9GLOM</name>